<feature type="compositionally biased region" description="Basic and acidic residues" evidence="1">
    <location>
        <begin position="57"/>
        <end position="88"/>
    </location>
</feature>
<evidence type="ECO:0000256" key="1">
    <source>
        <dbReference type="SAM" id="MobiDB-lite"/>
    </source>
</evidence>
<keyword evidence="3" id="KW-1185">Reference proteome</keyword>
<gene>
    <name evidence="2" type="ORF">SISNIDRAFT_470624</name>
</gene>
<organism evidence="2 3">
    <name type="scientific">Sistotremastrum niveocremeum HHB9708</name>
    <dbReference type="NCBI Taxonomy" id="1314777"/>
    <lineage>
        <taxon>Eukaryota</taxon>
        <taxon>Fungi</taxon>
        <taxon>Dikarya</taxon>
        <taxon>Basidiomycota</taxon>
        <taxon>Agaricomycotina</taxon>
        <taxon>Agaricomycetes</taxon>
        <taxon>Sistotremastrales</taxon>
        <taxon>Sistotremastraceae</taxon>
        <taxon>Sertulicium</taxon>
        <taxon>Sertulicium niveocremeum</taxon>
    </lineage>
</organism>
<feature type="compositionally biased region" description="Polar residues" evidence="1">
    <location>
        <begin position="28"/>
        <end position="44"/>
    </location>
</feature>
<accession>A0A164NNJ8</accession>
<dbReference type="Proteomes" id="UP000076722">
    <property type="component" value="Unassembled WGS sequence"/>
</dbReference>
<proteinExistence type="predicted"/>
<feature type="region of interest" description="Disordered" evidence="1">
    <location>
        <begin position="154"/>
        <end position="178"/>
    </location>
</feature>
<evidence type="ECO:0000313" key="2">
    <source>
        <dbReference type="EMBL" id="KZS87877.1"/>
    </source>
</evidence>
<dbReference type="AlphaFoldDB" id="A0A164NNJ8"/>
<reference evidence="2 3" key="1">
    <citation type="journal article" date="2016" name="Mol. Biol. Evol.">
        <title>Comparative Genomics of Early-Diverging Mushroom-Forming Fungi Provides Insights into the Origins of Lignocellulose Decay Capabilities.</title>
        <authorList>
            <person name="Nagy L.G."/>
            <person name="Riley R."/>
            <person name="Tritt A."/>
            <person name="Adam C."/>
            <person name="Daum C."/>
            <person name="Floudas D."/>
            <person name="Sun H."/>
            <person name="Yadav J.S."/>
            <person name="Pangilinan J."/>
            <person name="Larsson K.H."/>
            <person name="Matsuura K."/>
            <person name="Barry K."/>
            <person name="Labutti K."/>
            <person name="Kuo R."/>
            <person name="Ohm R.A."/>
            <person name="Bhattacharya S.S."/>
            <person name="Shirouzu T."/>
            <person name="Yoshinaga Y."/>
            <person name="Martin F.M."/>
            <person name="Grigoriev I.V."/>
            <person name="Hibbett D.S."/>
        </authorList>
    </citation>
    <scope>NUCLEOTIDE SEQUENCE [LARGE SCALE GENOMIC DNA]</scope>
    <source>
        <strain evidence="2 3">HHB9708</strain>
    </source>
</reference>
<name>A0A164NNJ8_9AGAM</name>
<protein>
    <submittedName>
        <fullName evidence="2">Uncharacterized protein</fullName>
    </submittedName>
</protein>
<feature type="region of interest" description="Disordered" evidence="1">
    <location>
        <begin position="1"/>
        <end position="88"/>
    </location>
</feature>
<sequence>MAASFHESLDSTCTPAHCPPSNLPPFSAISQPSSIATIPDSSIRTARPHLVLPPVHTVREKRLAREEEEKRRKRGENRTARQKKADEKYHDNVREALENLKDTLSEGPAELPTTISEVYIAAGQASLKLFRQCDKYEQDHEDWLTGWAGGPPCKAKTERFTTSDSEDSEDRPSETRWCSDRAYGPKVQRQAEKKYREHRSDALRWLRRVVFWGPSSHSVCEVIKQANDDIRYYRETLRGRGDIPVA</sequence>
<dbReference type="EMBL" id="KV419443">
    <property type="protein sequence ID" value="KZS87877.1"/>
    <property type="molecule type" value="Genomic_DNA"/>
</dbReference>
<evidence type="ECO:0000313" key="3">
    <source>
        <dbReference type="Proteomes" id="UP000076722"/>
    </source>
</evidence>